<organism evidence="2">
    <name type="scientific">Solibacter usitatus (strain Ellin6076)</name>
    <dbReference type="NCBI Taxonomy" id="234267"/>
    <lineage>
        <taxon>Bacteria</taxon>
        <taxon>Pseudomonadati</taxon>
        <taxon>Acidobacteriota</taxon>
        <taxon>Terriglobia</taxon>
        <taxon>Bryobacterales</taxon>
        <taxon>Solibacteraceae</taxon>
        <taxon>Candidatus Solibacter</taxon>
    </lineage>
</organism>
<accession>Q027P8</accession>
<protein>
    <recommendedName>
        <fullName evidence="3">PEP-CTERM protein-sorting domain-containing protein</fullName>
    </recommendedName>
</protein>
<evidence type="ECO:0000256" key="1">
    <source>
        <dbReference type="SAM" id="SignalP"/>
    </source>
</evidence>
<dbReference type="AlphaFoldDB" id="Q027P8"/>
<reference evidence="2" key="1">
    <citation type="submission" date="2006-10" db="EMBL/GenBank/DDBJ databases">
        <title>Complete sequence of Solibacter usitatus Ellin6076.</title>
        <authorList>
            <consortium name="US DOE Joint Genome Institute"/>
            <person name="Copeland A."/>
            <person name="Lucas S."/>
            <person name="Lapidus A."/>
            <person name="Barry K."/>
            <person name="Detter J.C."/>
            <person name="Glavina del Rio T."/>
            <person name="Hammon N."/>
            <person name="Israni S."/>
            <person name="Dalin E."/>
            <person name="Tice H."/>
            <person name="Pitluck S."/>
            <person name="Thompson L.S."/>
            <person name="Brettin T."/>
            <person name="Bruce D."/>
            <person name="Han C."/>
            <person name="Tapia R."/>
            <person name="Gilna P."/>
            <person name="Schmutz J."/>
            <person name="Larimer F."/>
            <person name="Land M."/>
            <person name="Hauser L."/>
            <person name="Kyrpides N."/>
            <person name="Mikhailova N."/>
            <person name="Janssen P.H."/>
            <person name="Kuske C.R."/>
            <person name="Richardson P."/>
        </authorList>
    </citation>
    <scope>NUCLEOTIDE SEQUENCE</scope>
    <source>
        <strain evidence="2">Ellin6076</strain>
    </source>
</reference>
<feature type="chain" id="PRO_5004163261" description="PEP-CTERM protein-sorting domain-containing protein" evidence="1">
    <location>
        <begin position="27"/>
        <end position="255"/>
    </location>
</feature>
<dbReference type="KEGG" id="sus:Acid_1769"/>
<evidence type="ECO:0008006" key="3">
    <source>
        <dbReference type="Google" id="ProtNLM"/>
    </source>
</evidence>
<keyword evidence="1" id="KW-0732">Signal</keyword>
<dbReference type="STRING" id="234267.Acid_1769"/>
<dbReference type="InParanoid" id="Q027P8"/>
<sequence precursor="true">MAHRQRKSYRKMAASLSALGAGALLAGGSAEASIIYSGPVNVDVGFAPGAVDHYNSGPLGPFSATFSFLKSTYKGSNIRSIIGTGCGCVNFATQTLQQLGFSRRSFLKLFDAGAKWSTQVTGTHYYPFVYVGTRLWGSTIRGSGTPYTVHSTAGVGPFSDKYALFRIGEGSDTLYGWLHLSFSITDAFGADATLGPDLTILGWAYDDSGAQLAAGQTTAPDTATPEPASAVSTGLAALAMGAVGLRKWRSARKPA</sequence>
<gene>
    <name evidence="2" type="ordered locus">Acid_1769</name>
</gene>
<name>Q027P8_SOLUE</name>
<dbReference type="EMBL" id="CP000473">
    <property type="protein sequence ID" value="ABJ82759.1"/>
    <property type="molecule type" value="Genomic_DNA"/>
</dbReference>
<feature type="signal peptide" evidence="1">
    <location>
        <begin position="1"/>
        <end position="26"/>
    </location>
</feature>
<evidence type="ECO:0000313" key="2">
    <source>
        <dbReference type="EMBL" id="ABJ82759.1"/>
    </source>
</evidence>
<dbReference type="HOGENOM" id="CLU_1089482_0_0_0"/>
<proteinExistence type="predicted"/>